<keyword evidence="7" id="KW-1185">Reference proteome</keyword>
<dbReference type="PROSITE" id="PS51371">
    <property type="entry name" value="CBS"/>
    <property type="match status" value="3"/>
</dbReference>
<dbReference type="SUPFAM" id="SSF54631">
    <property type="entry name" value="CBS-domain pair"/>
    <property type="match status" value="2"/>
</dbReference>
<dbReference type="EnsemblProtists" id="EKX50153">
    <property type="protein sequence ID" value="EKX50153"/>
    <property type="gene ID" value="GUITHDRAFT_151232"/>
</dbReference>
<dbReference type="OMA" id="GHYIGMF"/>
<dbReference type="AlphaFoldDB" id="L1JPZ9"/>
<dbReference type="Gene3D" id="3.10.580.10">
    <property type="entry name" value="CBS-domain"/>
    <property type="match status" value="2"/>
</dbReference>
<reference evidence="5 7" key="1">
    <citation type="journal article" date="2012" name="Nature">
        <title>Algal genomes reveal evolutionary mosaicism and the fate of nucleomorphs.</title>
        <authorList>
            <consortium name="DOE Joint Genome Institute"/>
            <person name="Curtis B.A."/>
            <person name="Tanifuji G."/>
            <person name="Burki F."/>
            <person name="Gruber A."/>
            <person name="Irimia M."/>
            <person name="Maruyama S."/>
            <person name="Arias M.C."/>
            <person name="Ball S.G."/>
            <person name="Gile G.H."/>
            <person name="Hirakawa Y."/>
            <person name="Hopkins J.F."/>
            <person name="Kuo A."/>
            <person name="Rensing S.A."/>
            <person name="Schmutz J."/>
            <person name="Symeonidi A."/>
            <person name="Elias M."/>
            <person name="Eveleigh R.J."/>
            <person name="Herman E.K."/>
            <person name="Klute M.J."/>
            <person name="Nakayama T."/>
            <person name="Obornik M."/>
            <person name="Reyes-Prieto A."/>
            <person name="Armbrust E.V."/>
            <person name="Aves S.J."/>
            <person name="Beiko R.G."/>
            <person name="Coutinho P."/>
            <person name="Dacks J.B."/>
            <person name="Durnford D.G."/>
            <person name="Fast N.M."/>
            <person name="Green B.R."/>
            <person name="Grisdale C.J."/>
            <person name="Hempel F."/>
            <person name="Henrissat B."/>
            <person name="Hoppner M.P."/>
            <person name="Ishida K."/>
            <person name="Kim E."/>
            <person name="Koreny L."/>
            <person name="Kroth P.G."/>
            <person name="Liu Y."/>
            <person name="Malik S.B."/>
            <person name="Maier U.G."/>
            <person name="McRose D."/>
            <person name="Mock T."/>
            <person name="Neilson J.A."/>
            <person name="Onodera N.T."/>
            <person name="Poole A.M."/>
            <person name="Pritham E.J."/>
            <person name="Richards T.A."/>
            <person name="Rocap G."/>
            <person name="Roy S.W."/>
            <person name="Sarai C."/>
            <person name="Schaack S."/>
            <person name="Shirato S."/>
            <person name="Slamovits C.H."/>
            <person name="Spencer D.F."/>
            <person name="Suzuki S."/>
            <person name="Worden A.Z."/>
            <person name="Zauner S."/>
            <person name="Barry K."/>
            <person name="Bell C."/>
            <person name="Bharti A.K."/>
            <person name="Crow J.A."/>
            <person name="Grimwood J."/>
            <person name="Kramer R."/>
            <person name="Lindquist E."/>
            <person name="Lucas S."/>
            <person name="Salamov A."/>
            <person name="McFadden G.I."/>
            <person name="Lane C.E."/>
            <person name="Keeling P.J."/>
            <person name="Gray M.W."/>
            <person name="Grigoriev I.V."/>
            <person name="Archibald J.M."/>
        </authorList>
    </citation>
    <scope>NUCLEOTIDE SEQUENCE</scope>
    <source>
        <strain evidence="5 7">CCMP2712</strain>
    </source>
</reference>
<dbReference type="Pfam" id="PF00571">
    <property type="entry name" value="CBS"/>
    <property type="match status" value="3"/>
</dbReference>
<dbReference type="HOGENOM" id="CLU_751225_0_0_1"/>
<reference evidence="6" key="3">
    <citation type="submission" date="2015-06" db="UniProtKB">
        <authorList>
            <consortium name="EnsemblProtists"/>
        </authorList>
    </citation>
    <scope>IDENTIFICATION</scope>
</reference>
<dbReference type="PaxDb" id="55529-EKX50153"/>
<feature type="domain" description="CBS" evidence="4">
    <location>
        <begin position="226"/>
        <end position="282"/>
    </location>
</feature>
<organism evidence="5">
    <name type="scientific">Guillardia theta (strain CCMP2712)</name>
    <name type="common">Cryptophyte</name>
    <dbReference type="NCBI Taxonomy" id="905079"/>
    <lineage>
        <taxon>Eukaryota</taxon>
        <taxon>Cryptophyceae</taxon>
        <taxon>Pyrenomonadales</taxon>
        <taxon>Geminigeraceae</taxon>
        <taxon>Guillardia</taxon>
    </lineage>
</organism>
<dbReference type="PANTHER" id="PTHR13780:SF36">
    <property type="entry name" value="CBS DOMAIN-CONTAINING PROTEIN"/>
    <property type="match status" value="1"/>
</dbReference>
<gene>
    <name evidence="5" type="ORF">GUITHDRAFT_151232</name>
</gene>
<evidence type="ECO:0000259" key="4">
    <source>
        <dbReference type="PROSITE" id="PS51371"/>
    </source>
</evidence>
<keyword evidence="2 3" id="KW-0129">CBS domain</keyword>
<feature type="domain" description="CBS" evidence="4">
    <location>
        <begin position="28"/>
        <end position="88"/>
    </location>
</feature>
<evidence type="ECO:0000256" key="1">
    <source>
        <dbReference type="ARBA" id="ARBA00022737"/>
    </source>
</evidence>
<name>L1JPZ9_GUITC</name>
<evidence type="ECO:0000256" key="2">
    <source>
        <dbReference type="ARBA" id="ARBA00023122"/>
    </source>
</evidence>
<feature type="domain" description="CBS" evidence="4">
    <location>
        <begin position="308"/>
        <end position="367"/>
    </location>
</feature>
<proteinExistence type="predicted"/>
<reference evidence="7" key="2">
    <citation type="submission" date="2012-11" db="EMBL/GenBank/DDBJ databases">
        <authorList>
            <person name="Kuo A."/>
            <person name="Curtis B.A."/>
            <person name="Tanifuji G."/>
            <person name="Burki F."/>
            <person name="Gruber A."/>
            <person name="Irimia M."/>
            <person name="Maruyama S."/>
            <person name="Arias M.C."/>
            <person name="Ball S.G."/>
            <person name="Gile G.H."/>
            <person name="Hirakawa Y."/>
            <person name="Hopkins J.F."/>
            <person name="Rensing S.A."/>
            <person name="Schmutz J."/>
            <person name="Symeonidi A."/>
            <person name="Elias M."/>
            <person name="Eveleigh R.J."/>
            <person name="Herman E.K."/>
            <person name="Klute M.J."/>
            <person name="Nakayama T."/>
            <person name="Obornik M."/>
            <person name="Reyes-Prieto A."/>
            <person name="Armbrust E.V."/>
            <person name="Aves S.J."/>
            <person name="Beiko R.G."/>
            <person name="Coutinho P."/>
            <person name="Dacks J.B."/>
            <person name="Durnford D.G."/>
            <person name="Fast N.M."/>
            <person name="Green B.R."/>
            <person name="Grisdale C."/>
            <person name="Hempe F."/>
            <person name="Henrissat B."/>
            <person name="Hoppner M.P."/>
            <person name="Ishida K.-I."/>
            <person name="Kim E."/>
            <person name="Koreny L."/>
            <person name="Kroth P.G."/>
            <person name="Liu Y."/>
            <person name="Malik S.-B."/>
            <person name="Maier U.G."/>
            <person name="McRose D."/>
            <person name="Mock T."/>
            <person name="Neilson J.A."/>
            <person name="Onodera N.T."/>
            <person name="Poole A.M."/>
            <person name="Pritham E.J."/>
            <person name="Richards T.A."/>
            <person name="Rocap G."/>
            <person name="Roy S.W."/>
            <person name="Sarai C."/>
            <person name="Schaack S."/>
            <person name="Shirato S."/>
            <person name="Slamovits C.H."/>
            <person name="Spencer D.F."/>
            <person name="Suzuki S."/>
            <person name="Worden A.Z."/>
            <person name="Zauner S."/>
            <person name="Barry K."/>
            <person name="Bell C."/>
            <person name="Bharti A.K."/>
            <person name="Crow J.A."/>
            <person name="Grimwood J."/>
            <person name="Kramer R."/>
            <person name="Lindquist E."/>
            <person name="Lucas S."/>
            <person name="Salamov A."/>
            <person name="McFadden G.I."/>
            <person name="Lane C.E."/>
            <person name="Keeling P.J."/>
            <person name="Gray M.W."/>
            <person name="Grigoriev I.V."/>
            <person name="Archibald J.M."/>
        </authorList>
    </citation>
    <scope>NUCLEOTIDE SEQUENCE</scope>
    <source>
        <strain evidence="7">CCMP2712</strain>
    </source>
</reference>
<accession>L1JPZ9</accession>
<evidence type="ECO:0000313" key="7">
    <source>
        <dbReference type="Proteomes" id="UP000011087"/>
    </source>
</evidence>
<dbReference type="GeneID" id="17307042"/>
<evidence type="ECO:0000256" key="3">
    <source>
        <dbReference type="PROSITE-ProRule" id="PRU00703"/>
    </source>
</evidence>
<dbReference type="InterPro" id="IPR046342">
    <property type="entry name" value="CBS_dom_sf"/>
</dbReference>
<dbReference type="PANTHER" id="PTHR13780">
    <property type="entry name" value="AMP-ACTIVATED PROTEIN KINASE, GAMMA REGULATORY SUBUNIT"/>
    <property type="match status" value="1"/>
</dbReference>
<evidence type="ECO:0000313" key="6">
    <source>
        <dbReference type="EnsemblProtists" id="EKX50153"/>
    </source>
</evidence>
<dbReference type="RefSeq" id="XP_005837133.1">
    <property type="nucleotide sequence ID" value="XM_005837076.1"/>
</dbReference>
<evidence type="ECO:0000313" key="5">
    <source>
        <dbReference type="EMBL" id="EKX50153.1"/>
    </source>
</evidence>
<keyword evidence="1" id="KW-0677">Repeat</keyword>
<protein>
    <recommendedName>
        <fullName evidence="4">CBS domain-containing protein</fullName>
    </recommendedName>
</protein>
<dbReference type="KEGG" id="gtt:GUITHDRAFT_151232"/>
<sequence length="367" mass="40884">MGDGTLKGYQEVVLEYLKTKSVDEIKPFSRPPIIVKDDISPLEGFQILAENNIRACPVWSDKDRNFIGTLDLRDVCKLFVEVKRQKKEQKAHQHKHFSAISENEEEKPAMPVDELVAEQNIKPDSYEIRKKGTNLVLETITKHPTIISDSTTLRYIAKMRVLKRFPHDTNLLSIADALAEGSHLVAIDGEGENSKNGINMVITQKMLFQVISPVLEKIKLRADSIMRSPVISVEASTNAFDAFVIMADKGISALAVTDEDGSLVHNTSSRDIKQWVAGPAEEGGNAVDITDMTIEDFVVQVRQSKPSVKTCATVCSVHKESEVGHAVKLLLRTGYHHMWVVETTDDGNIPVGLISITDIFRKFAHTR</sequence>
<dbReference type="STRING" id="905079.L1JPZ9"/>
<dbReference type="InterPro" id="IPR050511">
    <property type="entry name" value="AMPK_gamma/SDS23_families"/>
</dbReference>
<dbReference type="CDD" id="cd02205">
    <property type="entry name" value="CBS_pair_SF"/>
    <property type="match status" value="1"/>
</dbReference>
<dbReference type="Proteomes" id="UP000011087">
    <property type="component" value="Unassembled WGS sequence"/>
</dbReference>
<dbReference type="SMART" id="SM00116">
    <property type="entry name" value="CBS"/>
    <property type="match status" value="3"/>
</dbReference>
<dbReference type="OrthoDB" id="449052at2759"/>
<dbReference type="InterPro" id="IPR000644">
    <property type="entry name" value="CBS_dom"/>
</dbReference>
<dbReference type="EMBL" id="JH992979">
    <property type="protein sequence ID" value="EKX50153.1"/>
    <property type="molecule type" value="Genomic_DNA"/>
</dbReference>